<accession>A0A9X7UXN7</accession>
<dbReference type="Gene3D" id="1.10.287.470">
    <property type="entry name" value="Helix hairpin bin"/>
    <property type="match status" value="1"/>
</dbReference>
<comment type="similarity">
    <text evidence="1">Belongs to the membrane fusion protein (MFP) (TC 8.A.1) family.</text>
</comment>
<dbReference type="Pfam" id="PF25954">
    <property type="entry name" value="Beta-barrel_RND_2"/>
    <property type="match status" value="1"/>
</dbReference>
<dbReference type="AlphaFoldDB" id="A0A9X7UXN7"/>
<evidence type="ECO:0000256" key="2">
    <source>
        <dbReference type="SAM" id="Coils"/>
    </source>
</evidence>
<feature type="coiled-coil region" evidence="2">
    <location>
        <begin position="115"/>
        <end position="142"/>
    </location>
</feature>
<dbReference type="Gene3D" id="2.40.50.100">
    <property type="match status" value="1"/>
</dbReference>
<dbReference type="KEGG" id="vcw:GJQ55_05325"/>
<reference evidence="4 5" key="1">
    <citation type="submission" date="2019-11" db="EMBL/GenBank/DDBJ databases">
        <title>Venatorbacter sp. nov. a predator of Campylobacter and other Gram-negative bacteria.</title>
        <authorList>
            <person name="Saeedi A."/>
            <person name="Cummings N.J."/>
            <person name="Connerton I.F."/>
            <person name="Connerton P.L."/>
        </authorList>
    </citation>
    <scope>NUCLEOTIDE SEQUENCE [LARGE SCALE GENOMIC DNA]</scope>
    <source>
        <strain evidence="4">XL5</strain>
    </source>
</reference>
<evidence type="ECO:0000313" key="4">
    <source>
        <dbReference type="EMBL" id="QQD23935.1"/>
    </source>
</evidence>
<gene>
    <name evidence="4" type="ORF">GJQ55_05325</name>
</gene>
<dbReference type="NCBIfam" id="TIGR01730">
    <property type="entry name" value="RND_mfp"/>
    <property type="match status" value="1"/>
</dbReference>
<feature type="domain" description="CusB-like beta-barrel" evidence="3">
    <location>
        <begin position="224"/>
        <end position="280"/>
    </location>
</feature>
<dbReference type="SUPFAM" id="SSF111369">
    <property type="entry name" value="HlyD-like secretion proteins"/>
    <property type="match status" value="1"/>
</dbReference>
<dbReference type="InterPro" id="IPR006143">
    <property type="entry name" value="RND_pump_MFP"/>
</dbReference>
<dbReference type="PANTHER" id="PTHR30469">
    <property type="entry name" value="MULTIDRUG RESISTANCE PROTEIN MDTA"/>
    <property type="match status" value="1"/>
</dbReference>
<name>A0A9X7UXN7_9GAMM</name>
<organism evidence="4 5">
    <name type="scientific">Venatoribacter cucullus</name>
    <dbReference type="NCBI Taxonomy" id="2661630"/>
    <lineage>
        <taxon>Bacteria</taxon>
        <taxon>Pseudomonadati</taxon>
        <taxon>Pseudomonadota</taxon>
        <taxon>Gammaproteobacteria</taxon>
        <taxon>Oceanospirillales</taxon>
        <taxon>Oceanospirillaceae</taxon>
        <taxon>Venatoribacter</taxon>
    </lineage>
</organism>
<dbReference type="RefSeq" id="WP_420907156.1">
    <property type="nucleotide sequence ID" value="NZ_CP046056.1"/>
</dbReference>
<proteinExistence type="inferred from homology"/>
<evidence type="ECO:0000259" key="3">
    <source>
        <dbReference type="Pfam" id="PF25954"/>
    </source>
</evidence>
<dbReference type="Gene3D" id="2.40.420.20">
    <property type="match status" value="1"/>
</dbReference>
<dbReference type="GO" id="GO:1990281">
    <property type="term" value="C:efflux pump complex"/>
    <property type="evidence" value="ECO:0007669"/>
    <property type="project" value="TreeGrafter"/>
</dbReference>
<keyword evidence="5" id="KW-1185">Reference proteome</keyword>
<sequence length="384" mass="41478">MTVKKALLAVTGFAALSAWWVLRPPAPVDISMASVSTGNVEALVANTRSGTVRACNRSRLSLAMGGQVSKLHVDQGDKVAAGALLLELWNEDLKASLQQSQAQIRIASLTRDSACRKAEADTRELQRQRELFRKELSSAEQLDRIETSAEMSRLNCLQADAQVAQARASALVQRARLDQTQLRAPFAGVVAEVNGEVGEYATPSPPGVATPPAIDLIDDVCLYVRAPIDEVDAANIRTGMPARVTLDAFRDRAFTGTVSRIAPYVQDLERQARTVDVDVRFDQLPDDVQLLVGYSADIEVITDHRDNTVRIPTEALLEGNQVLTLSADGTTLQQQAVTIGLSNWTWTEILAGLAEGQKILTRLDNPAAVAGARVTLVPEPGQQP</sequence>
<protein>
    <submittedName>
        <fullName evidence="4">Efflux RND transporter periplasmic adaptor subunit</fullName>
    </submittedName>
</protein>
<dbReference type="InterPro" id="IPR058792">
    <property type="entry name" value="Beta-barrel_RND_2"/>
</dbReference>
<dbReference type="GO" id="GO:0015562">
    <property type="term" value="F:efflux transmembrane transporter activity"/>
    <property type="evidence" value="ECO:0007669"/>
    <property type="project" value="TreeGrafter"/>
</dbReference>
<keyword evidence="2" id="KW-0175">Coiled coil</keyword>
<dbReference type="EMBL" id="CP046056">
    <property type="protein sequence ID" value="QQD23935.1"/>
    <property type="molecule type" value="Genomic_DNA"/>
</dbReference>
<evidence type="ECO:0000313" key="5">
    <source>
        <dbReference type="Proteomes" id="UP000596074"/>
    </source>
</evidence>
<dbReference type="Gene3D" id="2.40.30.170">
    <property type="match status" value="1"/>
</dbReference>
<dbReference type="Proteomes" id="UP000596074">
    <property type="component" value="Chromosome"/>
</dbReference>
<evidence type="ECO:0000256" key="1">
    <source>
        <dbReference type="ARBA" id="ARBA00009477"/>
    </source>
</evidence>